<keyword evidence="4" id="KW-1185">Reference proteome</keyword>
<accession>A0A9X1L1T8</accession>
<comment type="caution">
    <text evidence="3">The sequence shown here is derived from an EMBL/GenBank/DDBJ whole genome shotgun (WGS) entry which is preliminary data.</text>
</comment>
<feature type="domain" description="SnoaL-like" evidence="2">
    <location>
        <begin position="63"/>
        <end position="159"/>
    </location>
</feature>
<dbReference type="Proteomes" id="UP001139409">
    <property type="component" value="Unassembled WGS sequence"/>
</dbReference>
<gene>
    <name evidence="3" type="ORF">LDX50_29630</name>
</gene>
<dbReference type="SUPFAM" id="SSF54427">
    <property type="entry name" value="NTF2-like"/>
    <property type="match status" value="1"/>
</dbReference>
<keyword evidence="1" id="KW-0732">Signal</keyword>
<dbReference type="Gene3D" id="3.10.450.50">
    <property type="match status" value="1"/>
</dbReference>
<dbReference type="InterPro" id="IPR037401">
    <property type="entry name" value="SnoaL-like"/>
</dbReference>
<dbReference type="InterPro" id="IPR032710">
    <property type="entry name" value="NTF2-like_dom_sf"/>
</dbReference>
<name>A0A9X1L1T8_9BACT</name>
<organism evidence="3 4">
    <name type="scientific">Fulvivirga sedimenti</name>
    <dbReference type="NCBI Taxonomy" id="2879465"/>
    <lineage>
        <taxon>Bacteria</taxon>
        <taxon>Pseudomonadati</taxon>
        <taxon>Bacteroidota</taxon>
        <taxon>Cytophagia</taxon>
        <taxon>Cytophagales</taxon>
        <taxon>Fulvivirgaceae</taxon>
        <taxon>Fulvivirga</taxon>
    </lineage>
</organism>
<dbReference type="EMBL" id="JAIXNE010000009">
    <property type="protein sequence ID" value="MCA6079069.1"/>
    <property type="molecule type" value="Genomic_DNA"/>
</dbReference>
<feature type="signal peptide" evidence="1">
    <location>
        <begin position="1"/>
        <end position="17"/>
    </location>
</feature>
<dbReference type="RefSeq" id="WP_225699931.1">
    <property type="nucleotide sequence ID" value="NZ_JAIXNE010000009.1"/>
</dbReference>
<protein>
    <recommendedName>
        <fullName evidence="2">SnoaL-like domain-containing protein</fullName>
    </recommendedName>
</protein>
<feature type="chain" id="PRO_5040850625" description="SnoaL-like domain-containing protein" evidence="1">
    <location>
        <begin position="18"/>
        <end position="164"/>
    </location>
</feature>
<dbReference type="Pfam" id="PF12680">
    <property type="entry name" value="SnoaL_2"/>
    <property type="match status" value="1"/>
</dbReference>
<evidence type="ECO:0000259" key="2">
    <source>
        <dbReference type="Pfam" id="PF12680"/>
    </source>
</evidence>
<dbReference type="AlphaFoldDB" id="A0A9X1L1T8"/>
<proteinExistence type="predicted"/>
<evidence type="ECO:0000313" key="3">
    <source>
        <dbReference type="EMBL" id="MCA6079069.1"/>
    </source>
</evidence>
<sequence>MKTCLIIVLFSLTAALANGQSKKAEVPDKKFEELLYRIDMLDLPLDLSGNSLGKSIPEQLVQTQNEGYNNGDLNNFIQPYHDEVELYVFPDQLILKGKENLLQYSARKLDLCEQQSVEVIKRTVMDNTVIDQQRITSLYNGEEREEIVIYRIRDEKIFQVYKIQ</sequence>
<reference evidence="3" key="1">
    <citation type="submission" date="2021-09" db="EMBL/GenBank/DDBJ databases">
        <title>Fulvivirga sp. isolated from coastal sediment.</title>
        <authorList>
            <person name="Yu H."/>
        </authorList>
    </citation>
    <scope>NUCLEOTIDE SEQUENCE</scope>
    <source>
        <strain evidence="3">1062</strain>
    </source>
</reference>
<evidence type="ECO:0000256" key="1">
    <source>
        <dbReference type="SAM" id="SignalP"/>
    </source>
</evidence>
<evidence type="ECO:0000313" key="4">
    <source>
        <dbReference type="Proteomes" id="UP001139409"/>
    </source>
</evidence>